<dbReference type="EMBL" id="FAOP01000004">
    <property type="protein sequence ID" value="CUU04454.1"/>
    <property type="molecule type" value="Genomic_DNA"/>
</dbReference>
<dbReference type="GO" id="GO:0005886">
    <property type="term" value="C:plasma membrane"/>
    <property type="evidence" value="ECO:0007669"/>
    <property type="project" value="UniProtKB-SubCell"/>
</dbReference>
<evidence type="ECO:0000256" key="2">
    <source>
        <dbReference type="ARBA" id="ARBA00022475"/>
    </source>
</evidence>
<evidence type="ECO:0000256" key="4">
    <source>
        <dbReference type="ARBA" id="ARBA00022989"/>
    </source>
</evidence>
<feature type="transmembrane region" description="Helical" evidence="6">
    <location>
        <begin position="277"/>
        <end position="304"/>
    </location>
</feature>
<accession>A0A0S4N2N5</accession>
<feature type="transmembrane region" description="Helical" evidence="6">
    <location>
        <begin position="39"/>
        <end position="57"/>
    </location>
</feature>
<feature type="transmembrane region" description="Helical" evidence="6">
    <location>
        <begin position="202"/>
        <end position="224"/>
    </location>
</feature>
<evidence type="ECO:0000313" key="7">
    <source>
        <dbReference type="EMBL" id="CUS90966.1"/>
    </source>
</evidence>
<gene>
    <name evidence="8" type="ORF">JGI4_01023</name>
    <name evidence="7" type="ORF">JGI8_01494</name>
</gene>
<reference evidence="8" key="1">
    <citation type="submission" date="2015-11" db="EMBL/GenBank/DDBJ databases">
        <authorList>
            <person name="Zhang Y."/>
            <person name="Guo Z."/>
        </authorList>
    </citation>
    <scope>NUCLEOTIDE SEQUENCE [LARGE SCALE GENOMIC DNA]</scope>
    <source>
        <strain evidence="8">JGI-4</strain>
    </source>
</reference>
<evidence type="ECO:0000256" key="3">
    <source>
        <dbReference type="ARBA" id="ARBA00022692"/>
    </source>
</evidence>
<keyword evidence="2" id="KW-1003">Cell membrane</keyword>
<accession>A0A0P1L953</accession>
<keyword evidence="3 6" id="KW-0812">Transmembrane</keyword>
<dbReference type="Proteomes" id="UP000182200">
    <property type="component" value="Unassembled WGS sequence"/>
</dbReference>
<feature type="transmembrane region" description="Helical" evidence="6">
    <location>
        <begin position="236"/>
        <end position="257"/>
    </location>
</feature>
<feature type="transmembrane region" description="Helical" evidence="6">
    <location>
        <begin position="78"/>
        <end position="95"/>
    </location>
</feature>
<keyword evidence="5 6" id="KW-0472">Membrane</keyword>
<accession>A0A0N7MPB6</accession>
<dbReference type="EMBL" id="CZVI01000022">
    <property type="protein sequence ID" value="CUS90966.1"/>
    <property type="molecule type" value="Genomic_DNA"/>
</dbReference>
<protein>
    <recommendedName>
        <fullName evidence="11">Lysylphosphatidylglycerol synthase TM region</fullName>
    </recommendedName>
</protein>
<evidence type="ECO:0000313" key="10">
    <source>
        <dbReference type="Proteomes" id="UP000182200"/>
    </source>
</evidence>
<comment type="subcellular location">
    <subcellularLocation>
        <location evidence="1">Cell membrane</location>
        <topology evidence="1">Multi-pass membrane protein</topology>
    </subcellularLocation>
</comment>
<evidence type="ECO:0000256" key="5">
    <source>
        <dbReference type="ARBA" id="ARBA00023136"/>
    </source>
</evidence>
<evidence type="ECO:0000313" key="8">
    <source>
        <dbReference type="EMBL" id="CUU04454.1"/>
    </source>
</evidence>
<name>A0A0P1M8R9_9BACT</name>
<dbReference type="PANTHER" id="PTHR39087">
    <property type="entry name" value="UPF0104 MEMBRANE PROTEIN MJ1595"/>
    <property type="match status" value="1"/>
</dbReference>
<dbReference type="InterPro" id="IPR022791">
    <property type="entry name" value="L-PG_synthase/AglD"/>
</dbReference>
<feature type="transmembrane region" description="Helical" evidence="6">
    <location>
        <begin position="147"/>
        <end position="163"/>
    </location>
</feature>
<proteinExistence type="predicted"/>
<feature type="transmembrane region" description="Helical" evidence="6">
    <location>
        <begin position="9"/>
        <end position="27"/>
    </location>
</feature>
<dbReference type="Proteomes" id="UP000182011">
    <property type="component" value="Unassembled WGS sequence"/>
</dbReference>
<sequence>MIENLHEKILTSILIGILILAIMTIYANFEKLLLSLKHFKWALIIPILTLSTLNYIARFLRWEFYLRKIGIKIPLPKSFLVFTSGLTMSITPGKFGEALKSYLLKITDDVQISRSAPIVVVERLADFIALVILALYGSFYFNYGKEITLTIGFVILGGIFIVSKKKIFYIVLDQVKKVIGDKFTSKIHTAYNSTLELIEPKILIPSVLITIVSWFFECIGFYLVTYGYSVDISLNLATFIYSFSTIAGAISMLPGGLGLTEGSMTGLLILNKIPKDIAVAITIIIRFATLWFAVAIGLISLYIFQKKDRKT</sequence>
<evidence type="ECO:0000256" key="1">
    <source>
        <dbReference type="ARBA" id="ARBA00004651"/>
    </source>
</evidence>
<keyword evidence="10" id="KW-1185">Reference proteome</keyword>
<dbReference type="STRING" id="1633631.GCA_001442925_01022"/>
<accession>A0A0P1M8R9</accession>
<feature type="transmembrane region" description="Helical" evidence="6">
    <location>
        <begin position="115"/>
        <end position="135"/>
    </location>
</feature>
<keyword evidence="4 6" id="KW-1133">Transmembrane helix</keyword>
<accession>A0A0P1NU27</accession>
<evidence type="ECO:0000313" key="9">
    <source>
        <dbReference type="Proteomes" id="UP000182011"/>
    </source>
</evidence>
<dbReference type="RefSeq" id="WP_075432141.1">
    <property type="nucleotide sequence ID" value="NZ_CZVI01000022.1"/>
</dbReference>
<reference evidence="9 10" key="2">
    <citation type="submission" date="2015-11" db="EMBL/GenBank/DDBJ databases">
        <authorList>
            <person name="Varghese N."/>
        </authorList>
    </citation>
    <scope>NUCLEOTIDE SEQUENCE [LARGE SCALE GENOMIC DNA]</scope>
    <source>
        <strain evidence="7 10">JGI-8</strain>
    </source>
</reference>
<organism evidence="8 9">
    <name type="scientific">Candidatus Kryptonium thompsonii</name>
    <dbReference type="NCBI Taxonomy" id="1633631"/>
    <lineage>
        <taxon>Bacteria</taxon>
        <taxon>Pseudomonadati</taxon>
        <taxon>Candidatus Kryptoniota</taxon>
        <taxon>Candidatus Kryptonium</taxon>
    </lineage>
</organism>
<dbReference type="NCBIfam" id="TIGR00374">
    <property type="entry name" value="flippase-like domain"/>
    <property type="match status" value="1"/>
</dbReference>
<dbReference type="Pfam" id="PF03706">
    <property type="entry name" value="LPG_synthase_TM"/>
    <property type="match status" value="1"/>
</dbReference>
<dbReference type="PANTHER" id="PTHR39087:SF2">
    <property type="entry name" value="UPF0104 MEMBRANE PROTEIN MJ1595"/>
    <property type="match status" value="1"/>
</dbReference>
<dbReference type="OrthoDB" id="9799911at2"/>
<evidence type="ECO:0008006" key="11">
    <source>
        <dbReference type="Google" id="ProtNLM"/>
    </source>
</evidence>
<evidence type="ECO:0000256" key="6">
    <source>
        <dbReference type="SAM" id="Phobius"/>
    </source>
</evidence>
<dbReference type="AlphaFoldDB" id="A0A0P1M8R9"/>